<organism evidence="2 3">
    <name type="scientific">Austropuccinia psidii MF-1</name>
    <dbReference type="NCBI Taxonomy" id="1389203"/>
    <lineage>
        <taxon>Eukaryota</taxon>
        <taxon>Fungi</taxon>
        <taxon>Dikarya</taxon>
        <taxon>Basidiomycota</taxon>
        <taxon>Pucciniomycotina</taxon>
        <taxon>Pucciniomycetes</taxon>
        <taxon>Pucciniales</taxon>
        <taxon>Sphaerophragmiaceae</taxon>
        <taxon>Austropuccinia</taxon>
    </lineage>
</organism>
<proteinExistence type="predicted"/>
<comment type="caution">
    <text evidence="2">The sequence shown here is derived from an EMBL/GenBank/DDBJ whole genome shotgun (WGS) entry which is preliminary data.</text>
</comment>
<gene>
    <name evidence="2" type="ORF">O181_070146</name>
</gene>
<feature type="region of interest" description="Disordered" evidence="1">
    <location>
        <begin position="287"/>
        <end position="323"/>
    </location>
</feature>
<evidence type="ECO:0000313" key="3">
    <source>
        <dbReference type="Proteomes" id="UP000765509"/>
    </source>
</evidence>
<reference evidence="2" key="1">
    <citation type="submission" date="2021-03" db="EMBL/GenBank/DDBJ databases">
        <title>Draft genome sequence of rust myrtle Austropuccinia psidii MF-1, a brazilian biotype.</title>
        <authorList>
            <person name="Quecine M.C."/>
            <person name="Pachon D.M.R."/>
            <person name="Bonatelli M.L."/>
            <person name="Correr F.H."/>
            <person name="Franceschini L.M."/>
            <person name="Leite T.F."/>
            <person name="Margarido G.R.A."/>
            <person name="Almeida C.A."/>
            <person name="Ferrarezi J.A."/>
            <person name="Labate C.A."/>
        </authorList>
    </citation>
    <scope>NUCLEOTIDE SEQUENCE</scope>
    <source>
        <strain evidence="2">MF-1</strain>
    </source>
</reference>
<sequence length="812" mass="91684">MSSSSSPSSTPQYRVWVITLLPLASRAYGNFGLQFSNALAVRSSWQQPKESLDGVKPGQSTQCFQVQITQKRLVTNLAFQFASSWSTRVQTGFNPKTCKTRHAFGDKDRYRAAIIAGSLECQSCRASFYRPNFHPFHSPIGCSHATQQQSRVLNSCESQTTRLGQGSNTLVSNLPNAPSSRPEDAESDLLPDEGVLLPHWLRPIIKLAKEKKKKAQEAPSSASSDALHKSDNQSLVGQTSIFFEASSSTNGNLQNYGTSRCSSQPWDQSYPSSLAISHFGNMPNSFKTFHSSSKDQEDAQASKLPPSNTSIKPVSSEFPPNSPQTWERFKEFYLPPSNIGDKLIIPLETPQNKQKFAASKLSHSNTNNQPIFINSLLKSPQNTEDFTACQLFTLSKNNEPVFWKSTPNSLHSEESNPFVPHTSNETWLKATDNKPAASNLPTSNTYSELLLEVPRSKRLNSQASNLPTSNAYNQLISSETSHIESSQRSTSQASDWLVSNDYNEPNALEMLYSKRHKSNAAQPNFLKFPQPVYLKGHNYDSTKLPERGISNDKELQTALHEKEYDTATENYLINYAMAMQQLKDNQLARQINELKSDFVSLSQKLRRKAFVAENKLGAVPFAVAAAWSQMEEIISITEEFANVKDLNQCKIEALGIWQCFLKCVFKDKATLTEVPQIARVHDASLTLERLRISMKSCKPDRKRGWNSAAWKLTEIWMEQAFPDAYRNHAQEDLDRLPTKFKHKIMMGLKERIPESSGGNVVLLDHVFPFFDYNFEMKLYEAAQQKKRERLYQQKETEQKLIQNSKINSTFKF</sequence>
<dbReference type="AlphaFoldDB" id="A0A9Q3EY54"/>
<dbReference type="EMBL" id="AVOT02035995">
    <property type="protein sequence ID" value="MBW0530431.1"/>
    <property type="molecule type" value="Genomic_DNA"/>
</dbReference>
<evidence type="ECO:0000256" key="1">
    <source>
        <dbReference type="SAM" id="MobiDB-lite"/>
    </source>
</evidence>
<protein>
    <submittedName>
        <fullName evidence="2">Uncharacterized protein</fullName>
    </submittedName>
</protein>
<feature type="compositionally biased region" description="Polar residues" evidence="1">
    <location>
        <begin position="156"/>
        <end position="179"/>
    </location>
</feature>
<dbReference type="Proteomes" id="UP000765509">
    <property type="component" value="Unassembled WGS sequence"/>
</dbReference>
<name>A0A9Q3EY54_9BASI</name>
<feature type="region of interest" description="Disordered" evidence="1">
    <location>
        <begin position="211"/>
        <end position="231"/>
    </location>
</feature>
<keyword evidence="3" id="KW-1185">Reference proteome</keyword>
<evidence type="ECO:0000313" key="2">
    <source>
        <dbReference type="EMBL" id="MBW0530431.1"/>
    </source>
</evidence>
<accession>A0A9Q3EY54</accession>
<feature type="region of interest" description="Disordered" evidence="1">
    <location>
        <begin position="156"/>
        <end position="189"/>
    </location>
</feature>